<dbReference type="Proteomes" id="UP000242304">
    <property type="component" value="Segment"/>
</dbReference>
<feature type="region of interest" description="Disordered" evidence="1">
    <location>
        <begin position="1"/>
        <end position="55"/>
    </location>
</feature>
<dbReference type="RefSeq" id="YP_009154708.1">
    <property type="nucleotide sequence ID" value="NC_027427.1"/>
</dbReference>
<sequence length="314" mass="33773">MSSTHTPKTTAEVKPVSSSLPAVGTPAQKGAGAKGKRVSGSSTASGGVREGFDPDPESALSVNWASGYGVSTPAVTLDIIRRFLMHQGVSALPRGVEDLFPSDWRVGKTPVPLEWDTVGGRALAGVLPNIRAYDVDGREIHWVGEGRDISHASRLKAEWDAPITIVAAILTAVKKAKISEEDVKLVAQHSPQALEKLKEAGAAYKAHLNRFLDPVALRRDPRYGEVAARYKAEIRSLVAEQQAKIVEARKVTRRLNQLLGQRDEELAKLDPGFTPKRATAAAELAKFGITLEEGEEAESAEAGLTAQMLEDLNF</sequence>
<organism evidence="2 3">
    <name type="scientific">Ustilaginoidea virens unassigned RNA virus HNND-1</name>
    <dbReference type="NCBI Taxonomy" id="1670975"/>
    <lineage>
        <taxon>Viruses</taxon>
        <taxon>Riboviria</taxon>
        <taxon>dsRNA viruses</taxon>
    </lineage>
</organism>
<evidence type="ECO:0000313" key="2">
    <source>
        <dbReference type="EMBL" id="AKM52548.1"/>
    </source>
</evidence>
<dbReference type="OrthoDB" id="19263at10239"/>
<keyword evidence="3" id="KW-1185">Reference proteome</keyword>
<evidence type="ECO:0000256" key="1">
    <source>
        <dbReference type="SAM" id="MobiDB-lite"/>
    </source>
</evidence>
<accession>A0A0G3ZCM4</accession>
<dbReference type="EMBL" id="KR106133">
    <property type="protein sequence ID" value="AKM52548.1"/>
    <property type="molecule type" value="Genomic_RNA"/>
</dbReference>
<name>A0A0G3ZCM4_9VIRU</name>
<evidence type="ECO:0000313" key="3">
    <source>
        <dbReference type="Proteomes" id="UP000242304"/>
    </source>
</evidence>
<proteinExistence type="predicted"/>
<protein>
    <submittedName>
        <fullName evidence="2">Uncharacterized protein</fullName>
    </submittedName>
</protein>
<reference evidence="2 3" key="1">
    <citation type="journal article" date="2015" name="Virus Genes">
        <title>A novel mycovirus identified from the rice false smut fungus Ustilaginoidea virens.</title>
        <authorList>
            <person name="Zhu H.J."/>
            <person name="Chen D."/>
            <person name="Zhong J."/>
            <person name="Zhang S.Y."/>
            <person name="Gao B.D."/>
        </authorList>
    </citation>
    <scope>NUCLEOTIDE SEQUENCE [LARGE SCALE GENOMIC DNA]</scope>
    <source>
        <strain evidence="2">HNND-1</strain>
    </source>
</reference>
<dbReference type="KEGG" id="vg:24917326"/>
<dbReference type="GeneID" id="24917326"/>